<accession>A0A0C3EBN3</accession>
<comment type="subunit">
    <text evidence="11">Component of an histone acetyltransferase complex. Interacts with H3K4me3 and to a lesser extent with H3K4me2.</text>
</comment>
<dbReference type="HOGENOM" id="CLU_006204_2_0_1"/>
<evidence type="ECO:0000259" key="13">
    <source>
        <dbReference type="PROSITE" id="PS50016"/>
    </source>
</evidence>
<sequence>MVPSRASKSQQPSNINTVYTLSLVSEYTHTLDTLPLDLSRNFADLRELDAVLSSSMASITMKIQQLTQVLEEGALSKQERLLLLTQIAEEASRLKLGGEDKIRVACQAADNLRGNINHMRALLSFVPSFDMSVLNRKTTYPHISSRSYMPIMEGSRRKRGNYSSIMSTGQEHSPAKRKRNHKDDDIDIAGMKSPRKERNGEAGPSRARNGVRSRRPDRGASPTESVLSVTSHNLNPITHSHASNSRVAGNSRSGNASHRRAKGHDDQIPNGSTSRRDIFPPLTSSMHPSLSAQYAGGANGVHKYDLSASHSNDWAGPPPHGQLEGPGVSVARNAHTGMSMGPLTPSIPLNSRDNQAASVAPDTATEAGEGDGEGDDRTYCVCDRVSYGEMIACDDANCEREWFHLACIGLTVPPEGTWFCEACRAKQRNAKRGARGNRKRVGGGGNGRSGRNANS</sequence>
<dbReference type="AlphaFoldDB" id="A0A0C3EBN3"/>
<feature type="site" description="Histone H3K4me3 binding" evidence="8">
    <location>
        <position position="402"/>
    </location>
</feature>
<organism evidence="14 15">
    <name type="scientific">Scleroderma citrinum Foug A</name>
    <dbReference type="NCBI Taxonomy" id="1036808"/>
    <lineage>
        <taxon>Eukaryota</taxon>
        <taxon>Fungi</taxon>
        <taxon>Dikarya</taxon>
        <taxon>Basidiomycota</taxon>
        <taxon>Agaricomycotina</taxon>
        <taxon>Agaricomycetes</taxon>
        <taxon>Agaricomycetidae</taxon>
        <taxon>Boletales</taxon>
        <taxon>Sclerodermatineae</taxon>
        <taxon>Sclerodermataceae</taxon>
        <taxon>Scleroderma</taxon>
    </lineage>
</organism>
<evidence type="ECO:0000256" key="5">
    <source>
        <dbReference type="ARBA" id="ARBA00022833"/>
    </source>
</evidence>
<evidence type="ECO:0000256" key="3">
    <source>
        <dbReference type="ARBA" id="ARBA00022723"/>
    </source>
</evidence>
<proteinExistence type="inferred from homology"/>
<evidence type="ECO:0000256" key="10">
    <source>
        <dbReference type="PROSITE-ProRule" id="PRU00146"/>
    </source>
</evidence>
<dbReference type="PANTHER" id="PTHR10333">
    <property type="entry name" value="INHIBITOR OF GROWTH PROTEIN"/>
    <property type="match status" value="1"/>
</dbReference>
<dbReference type="InterPro" id="IPR019786">
    <property type="entry name" value="Zinc_finger_PHD-type_CS"/>
</dbReference>
<keyword evidence="4 10" id="KW-0863">Zinc-finger</keyword>
<dbReference type="Proteomes" id="UP000053989">
    <property type="component" value="Unassembled WGS sequence"/>
</dbReference>
<dbReference type="GO" id="GO:0000785">
    <property type="term" value="C:chromatin"/>
    <property type="evidence" value="ECO:0007669"/>
    <property type="project" value="UniProtKB-ARBA"/>
</dbReference>
<dbReference type="PROSITE" id="PS01359">
    <property type="entry name" value="ZF_PHD_1"/>
    <property type="match status" value="1"/>
</dbReference>
<keyword evidence="7 11" id="KW-0539">Nucleus</keyword>
<dbReference type="GO" id="GO:0008270">
    <property type="term" value="F:zinc ion binding"/>
    <property type="evidence" value="ECO:0007669"/>
    <property type="project" value="UniProtKB-KW"/>
</dbReference>
<evidence type="ECO:0000313" key="15">
    <source>
        <dbReference type="Proteomes" id="UP000053989"/>
    </source>
</evidence>
<feature type="binding site" evidence="9">
    <location>
        <position position="420"/>
    </location>
    <ligand>
        <name>Zn(2+)</name>
        <dbReference type="ChEBI" id="CHEBI:29105"/>
        <label>2</label>
    </ligand>
</feature>
<name>A0A0C3EBN3_9AGAM</name>
<feature type="binding site" evidence="9">
    <location>
        <position position="404"/>
    </location>
    <ligand>
        <name>Zn(2+)</name>
        <dbReference type="ChEBI" id="CHEBI:29105"/>
        <label>1</label>
    </ligand>
</feature>
<feature type="compositionally biased region" description="Polar residues" evidence="12">
    <location>
        <begin position="282"/>
        <end position="292"/>
    </location>
</feature>
<evidence type="ECO:0000256" key="2">
    <source>
        <dbReference type="ARBA" id="ARBA00010210"/>
    </source>
</evidence>
<feature type="site" description="Histone H3K4me3 binding" evidence="8">
    <location>
        <position position="394"/>
    </location>
</feature>
<comment type="subcellular location">
    <subcellularLocation>
        <location evidence="1 11">Nucleus</location>
    </subcellularLocation>
</comment>
<dbReference type="GO" id="GO:0005634">
    <property type="term" value="C:nucleus"/>
    <property type="evidence" value="ECO:0007669"/>
    <property type="project" value="UniProtKB-SubCell"/>
</dbReference>
<comment type="similarity">
    <text evidence="2 11">Belongs to the ING family.</text>
</comment>
<feature type="binding site" evidence="9">
    <location>
        <position position="393"/>
    </location>
    <ligand>
        <name>Zn(2+)</name>
        <dbReference type="ChEBI" id="CHEBI:29105"/>
        <label>2</label>
    </ligand>
</feature>
<feature type="compositionally biased region" description="Polar residues" evidence="12">
    <location>
        <begin position="222"/>
        <end position="256"/>
    </location>
</feature>
<feature type="region of interest" description="Disordered" evidence="12">
    <location>
        <begin position="431"/>
        <end position="455"/>
    </location>
</feature>
<dbReference type="GO" id="GO:0006325">
    <property type="term" value="P:chromatin organization"/>
    <property type="evidence" value="ECO:0007669"/>
    <property type="project" value="UniProtKB-KW"/>
</dbReference>
<dbReference type="OrthoDB" id="2505961at2759"/>
<comment type="function">
    <text evidence="11">Component of an histone acetyltransferase complex.</text>
</comment>
<dbReference type="InterPro" id="IPR019787">
    <property type="entry name" value="Znf_PHD-finger"/>
</dbReference>
<feature type="binding site" evidence="9">
    <location>
        <position position="398"/>
    </location>
    <ligand>
        <name>Zn(2+)</name>
        <dbReference type="ChEBI" id="CHEBI:29105"/>
        <label>2</label>
    </ligand>
</feature>
<feature type="binding site" evidence="9">
    <location>
        <position position="380"/>
    </location>
    <ligand>
        <name>Zn(2+)</name>
        <dbReference type="ChEBI" id="CHEBI:29105"/>
        <label>1</label>
    </ligand>
</feature>
<dbReference type="SUPFAM" id="SSF57903">
    <property type="entry name" value="FYVE/PHD zinc finger"/>
    <property type="match status" value="1"/>
</dbReference>
<dbReference type="InterPro" id="IPR024610">
    <property type="entry name" value="ING_N_histone-binding"/>
</dbReference>
<dbReference type="InParanoid" id="A0A0C3EBN3"/>
<feature type="domain" description="PHD-type" evidence="13">
    <location>
        <begin position="377"/>
        <end position="426"/>
    </location>
</feature>
<dbReference type="STRING" id="1036808.A0A0C3EBN3"/>
<dbReference type="Gene3D" id="3.30.40.10">
    <property type="entry name" value="Zinc/RING finger domain, C3HC4 (zinc finger)"/>
    <property type="match status" value="1"/>
</dbReference>
<feature type="site" description="Histone H3K4me3 binding" evidence="8">
    <location>
        <position position="379"/>
    </location>
</feature>
<dbReference type="Gene3D" id="6.10.140.1740">
    <property type="match status" value="1"/>
</dbReference>
<feature type="site" description="Histone H3K4me3 binding" evidence="8">
    <location>
        <position position="390"/>
    </location>
</feature>
<dbReference type="CDD" id="cd16859">
    <property type="entry name" value="ING_ING4_5"/>
    <property type="match status" value="1"/>
</dbReference>
<dbReference type="CDD" id="cd15505">
    <property type="entry name" value="PHD_ING"/>
    <property type="match status" value="1"/>
</dbReference>
<gene>
    <name evidence="14" type="ORF">SCLCIDRAFT_1207390</name>
</gene>
<evidence type="ECO:0000256" key="7">
    <source>
        <dbReference type="ARBA" id="ARBA00023242"/>
    </source>
</evidence>
<evidence type="ECO:0000256" key="9">
    <source>
        <dbReference type="PIRSR" id="PIRSR628651-51"/>
    </source>
</evidence>
<evidence type="ECO:0000256" key="11">
    <source>
        <dbReference type="RuleBase" id="RU361213"/>
    </source>
</evidence>
<feature type="region of interest" description="Disordered" evidence="12">
    <location>
        <begin position="309"/>
        <end position="374"/>
    </location>
</feature>
<dbReference type="SMART" id="SM00249">
    <property type="entry name" value="PHD"/>
    <property type="match status" value="1"/>
</dbReference>
<feature type="binding site" evidence="9">
    <location>
        <position position="423"/>
    </location>
    <ligand>
        <name>Zn(2+)</name>
        <dbReference type="ChEBI" id="CHEBI:29105"/>
        <label>2</label>
    </ligand>
</feature>
<evidence type="ECO:0000313" key="14">
    <source>
        <dbReference type="EMBL" id="KIM70095.1"/>
    </source>
</evidence>
<dbReference type="InterPro" id="IPR011011">
    <property type="entry name" value="Znf_FYVE_PHD"/>
</dbReference>
<keyword evidence="3 9" id="KW-0479">Metal-binding</keyword>
<keyword evidence="6 11" id="KW-0156">Chromatin regulator</keyword>
<keyword evidence="15" id="KW-1185">Reference proteome</keyword>
<feature type="compositionally biased region" description="Polar residues" evidence="12">
    <location>
        <begin position="161"/>
        <end position="171"/>
    </location>
</feature>
<dbReference type="GO" id="GO:0006355">
    <property type="term" value="P:regulation of DNA-templated transcription"/>
    <property type="evidence" value="ECO:0007669"/>
    <property type="project" value="TreeGrafter"/>
</dbReference>
<dbReference type="InterPro" id="IPR013083">
    <property type="entry name" value="Znf_RING/FYVE/PHD"/>
</dbReference>
<evidence type="ECO:0000256" key="1">
    <source>
        <dbReference type="ARBA" id="ARBA00004123"/>
    </source>
</evidence>
<reference evidence="14 15" key="1">
    <citation type="submission" date="2014-04" db="EMBL/GenBank/DDBJ databases">
        <authorList>
            <consortium name="DOE Joint Genome Institute"/>
            <person name="Kuo A."/>
            <person name="Kohler A."/>
            <person name="Nagy L.G."/>
            <person name="Floudas D."/>
            <person name="Copeland A."/>
            <person name="Barry K.W."/>
            <person name="Cichocki N."/>
            <person name="Veneault-Fourrey C."/>
            <person name="LaButti K."/>
            <person name="Lindquist E.A."/>
            <person name="Lipzen A."/>
            <person name="Lundell T."/>
            <person name="Morin E."/>
            <person name="Murat C."/>
            <person name="Sun H."/>
            <person name="Tunlid A."/>
            <person name="Henrissat B."/>
            <person name="Grigoriev I.V."/>
            <person name="Hibbett D.S."/>
            <person name="Martin F."/>
            <person name="Nordberg H.P."/>
            <person name="Cantor M.N."/>
            <person name="Hua S.X."/>
        </authorList>
    </citation>
    <scope>NUCLEOTIDE SEQUENCE [LARGE SCALE GENOMIC DNA]</scope>
    <source>
        <strain evidence="14 15">Foug A</strain>
    </source>
</reference>
<feature type="binding site" evidence="9">
    <location>
        <position position="407"/>
    </location>
    <ligand>
        <name>Zn(2+)</name>
        <dbReference type="ChEBI" id="CHEBI:29105"/>
        <label>1</label>
    </ligand>
</feature>
<evidence type="ECO:0000256" key="12">
    <source>
        <dbReference type="SAM" id="MobiDB-lite"/>
    </source>
</evidence>
<feature type="region of interest" description="Disordered" evidence="12">
    <location>
        <begin position="151"/>
        <end position="294"/>
    </location>
</feature>
<feature type="compositionally biased region" description="Basic residues" evidence="12">
    <location>
        <begin position="431"/>
        <end position="441"/>
    </location>
</feature>
<evidence type="ECO:0000256" key="8">
    <source>
        <dbReference type="PIRSR" id="PIRSR628651-50"/>
    </source>
</evidence>
<dbReference type="PROSITE" id="PS50016">
    <property type="entry name" value="ZF_PHD_2"/>
    <property type="match status" value="1"/>
</dbReference>
<feature type="binding site" evidence="9">
    <location>
        <position position="382"/>
    </location>
    <ligand>
        <name>Zn(2+)</name>
        <dbReference type="ChEBI" id="CHEBI:29105"/>
        <label>1</label>
    </ligand>
</feature>
<evidence type="ECO:0000256" key="4">
    <source>
        <dbReference type="ARBA" id="ARBA00022771"/>
    </source>
</evidence>
<dbReference type="InterPro" id="IPR001965">
    <property type="entry name" value="Znf_PHD"/>
</dbReference>
<feature type="compositionally biased region" description="Polar residues" evidence="12">
    <location>
        <begin position="347"/>
        <end position="357"/>
    </location>
</feature>
<evidence type="ECO:0000256" key="6">
    <source>
        <dbReference type="ARBA" id="ARBA00022853"/>
    </source>
</evidence>
<dbReference type="InterPro" id="IPR028651">
    <property type="entry name" value="ING_fam"/>
</dbReference>
<dbReference type="EMBL" id="KN822005">
    <property type="protein sequence ID" value="KIM70095.1"/>
    <property type="molecule type" value="Genomic_DNA"/>
</dbReference>
<keyword evidence="5 9" id="KW-0862">Zinc</keyword>
<comment type="domain">
    <text evidence="11">The PHD-type zinc finger mediates the binding to H3K4me3.</text>
</comment>
<dbReference type="PANTHER" id="PTHR10333:SF42">
    <property type="entry name" value="INHIBITOR OF GROWTH PROTEIN 5"/>
    <property type="match status" value="1"/>
</dbReference>
<dbReference type="SMART" id="SM01408">
    <property type="entry name" value="ING"/>
    <property type="match status" value="1"/>
</dbReference>
<protein>
    <recommendedName>
        <fullName evidence="11">Chromatin modification-related protein</fullName>
    </recommendedName>
</protein>
<reference evidence="15" key="2">
    <citation type="submission" date="2015-01" db="EMBL/GenBank/DDBJ databases">
        <title>Evolutionary Origins and Diversification of the Mycorrhizal Mutualists.</title>
        <authorList>
            <consortium name="DOE Joint Genome Institute"/>
            <consortium name="Mycorrhizal Genomics Consortium"/>
            <person name="Kohler A."/>
            <person name="Kuo A."/>
            <person name="Nagy L.G."/>
            <person name="Floudas D."/>
            <person name="Copeland A."/>
            <person name="Barry K.W."/>
            <person name="Cichocki N."/>
            <person name="Veneault-Fourrey C."/>
            <person name="LaButti K."/>
            <person name="Lindquist E.A."/>
            <person name="Lipzen A."/>
            <person name="Lundell T."/>
            <person name="Morin E."/>
            <person name="Murat C."/>
            <person name="Riley R."/>
            <person name="Ohm R."/>
            <person name="Sun H."/>
            <person name="Tunlid A."/>
            <person name="Henrissat B."/>
            <person name="Grigoriev I.V."/>
            <person name="Hibbett D.S."/>
            <person name="Martin F."/>
        </authorList>
    </citation>
    <scope>NUCLEOTIDE SEQUENCE [LARGE SCALE GENOMIC DNA]</scope>
    <source>
        <strain evidence="15">Foug A</strain>
    </source>
</reference>
<dbReference type="Pfam" id="PF12998">
    <property type="entry name" value="ING"/>
    <property type="match status" value="1"/>
</dbReference>